<dbReference type="Proteomes" id="UP001597509">
    <property type="component" value="Unassembled WGS sequence"/>
</dbReference>
<protein>
    <submittedName>
        <fullName evidence="2">SusD/RagB family nutrient-binding outer membrane lipoprotein</fullName>
    </submittedName>
</protein>
<sequence>MQTNYTIMKIKSTWITMATLALVSLSSCSKFDEINTNPETPEKVKSSMLATRIILNISNQSSQKSFMQPYLLTKQIVWTELVEGYQYNGLGTMDMSLTSINDAHFMGKFATSEALKSSYDGLMHFARAIKFYDLTMSLGDIPYSEALQGESEKVYFPKYESQKDVFLGILKELDQADQLFAAGTKFEGDPLYAGDVAKWRKLVNSFQLNVLIQLSKKADDTDLKVKERFANVLAGKPIFTSNSDNFQLMRSDKSGQVYPFYKVGNNFVIYPMVSDEIISPLKALKDRRLFFYANPAAAQLEKGLKPNNFDAYTGVDPSLPFENLSGIAKSKDFSKLNDRYTELVTGEPTQQYSYAHLCFVIAEAASRGWIKESAVDWYKKGIEASMSFIASNTPATSQYTHDMPMDANYIAAATAQYVATFPTNQEKQIEAIINQKYLASFLQARITPYYDYRRTGYPKWKINPASSLNADAPTKIPVRWRYPSVEFQNNSANLDEALKRQFNGVDDINNLIWILK</sequence>
<dbReference type="SUPFAM" id="SSF48452">
    <property type="entry name" value="TPR-like"/>
    <property type="match status" value="1"/>
</dbReference>
<feature type="signal peptide" evidence="1">
    <location>
        <begin position="1"/>
        <end position="29"/>
    </location>
</feature>
<evidence type="ECO:0000313" key="3">
    <source>
        <dbReference type="Proteomes" id="UP001597509"/>
    </source>
</evidence>
<dbReference type="InterPro" id="IPR041662">
    <property type="entry name" value="SusD-like_2"/>
</dbReference>
<evidence type="ECO:0000313" key="2">
    <source>
        <dbReference type="EMBL" id="MFD2904805.1"/>
    </source>
</evidence>
<feature type="chain" id="PRO_5046519791" evidence="1">
    <location>
        <begin position="30"/>
        <end position="516"/>
    </location>
</feature>
<evidence type="ECO:0000256" key="1">
    <source>
        <dbReference type="SAM" id="SignalP"/>
    </source>
</evidence>
<gene>
    <name evidence="2" type="ORF">ACFS6I_12765</name>
</gene>
<keyword evidence="2" id="KW-0449">Lipoprotein</keyword>
<name>A0ABW5YXF6_9SPHI</name>
<organism evidence="2 3">
    <name type="scientific">Sphingobacterium anhuiense</name>
    <dbReference type="NCBI Taxonomy" id="493780"/>
    <lineage>
        <taxon>Bacteria</taxon>
        <taxon>Pseudomonadati</taxon>
        <taxon>Bacteroidota</taxon>
        <taxon>Sphingobacteriia</taxon>
        <taxon>Sphingobacteriales</taxon>
        <taxon>Sphingobacteriaceae</taxon>
        <taxon>Sphingobacterium</taxon>
    </lineage>
</organism>
<comment type="caution">
    <text evidence="2">The sequence shown here is derived from an EMBL/GenBank/DDBJ whole genome shotgun (WGS) entry which is preliminary data.</text>
</comment>
<reference evidence="3" key="1">
    <citation type="journal article" date="2019" name="Int. J. Syst. Evol. Microbiol.">
        <title>The Global Catalogue of Microorganisms (GCM) 10K type strain sequencing project: providing services to taxonomists for standard genome sequencing and annotation.</title>
        <authorList>
            <consortium name="The Broad Institute Genomics Platform"/>
            <consortium name="The Broad Institute Genome Sequencing Center for Infectious Disease"/>
            <person name="Wu L."/>
            <person name="Ma J."/>
        </authorList>
    </citation>
    <scope>NUCLEOTIDE SEQUENCE [LARGE SCALE GENOMIC DNA]</scope>
    <source>
        <strain evidence="3">KCTC 22209</strain>
    </source>
</reference>
<keyword evidence="1" id="KW-0732">Signal</keyword>
<dbReference type="EMBL" id="JBHUPE010000005">
    <property type="protein sequence ID" value="MFD2904805.1"/>
    <property type="molecule type" value="Genomic_DNA"/>
</dbReference>
<keyword evidence="3" id="KW-1185">Reference proteome</keyword>
<dbReference type="Gene3D" id="1.25.40.390">
    <property type="match status" value="1"/>
</dbReference>
<dbReference type="InterPro" id="IPR011990">
    <property type="entry name" value="TPR-like_helical_dom_sf"/>
</dbReference>
<proteinExistence type="predicted"/>
<dbReference type="Pfam" id="PF12771">
    <property type="entry name" value="SusD-like_2"/>
    <property type="match status" value="1"/>
</dbReference>
<accession>A0ABW5YXF6</accession>